<comment type="caution">
    <text evidence="3">The sequence shown here is derived from an EMBL/GenBank/DDBJ whole genome shotgun (WGS) entry which is preliminary data.</text>
</comment>
<name>A0ABW5RBC7_9BACL</name>
<dbReference type="InterPro" id="IPR036986">
    <property type="entry name" value="S4_RNA-bd_sf"/>
</dbReference>
<dbReference type="Gene3D" id="3.30.70.330">
    <property type="match status" value="1"/>
</dbReference>
<protein>
    <submittedName>
        <fullName evidence="3">RNA-binding protein</fullName>
    </submittedName>
</protein>
<gene>
    <name evidence="3" type="ORF">ACFSUC_12025</name>
</gene>
<dbReference type="InterPro" id="IPR048443">
    <property type="entry name" value="RqcP2_N"/>
</dbReference>
<dbReference type="PROSITE" id="PS50889">
    <property type="entry name" value="S4"/>
    <property type="match status" value="1"/>
</dbReference>
<feature type="domain" description="RNA-binding S4" evidence="2">
    <location>
        <begin position="186"/>
        <end position="246"/>
    </location>
</feature>
<organism evidence="3 4">
    <name type="scientific">Marinicrinis sediminis</name>
    <dbReference type="NCBI Taxonomy" id="1652465"/>
    <lineage>
        <taxon>Bacteria</taxon>
        <taxon>Bacillati</taxon>
        <taxon>Bacillota</taxon>
        <taxon>Bacilli</taxon>
        <taxon>Bacillales</taxon>
        <taxon>Paenibacillaceae</taxon>
    </lineage>
</organism>
<dbReference type="InterPro" id="IPR012677">
    <property type="entry name" value="Nucleotide-bd_a/b_plait_sf"/>
</dbReference>
<keyword evidence="1" id="KW-0694">RNA-binding</keyword>
<accession>A0ABW5RBC7</accession>
<dbReference type="PANTHER" id="PTHR13633">
    <property type="entry name" value="MITOCHONDRIAL TRANSCRIPTION RESCUE FACTOR 1"/>
    <property type="match status" value="1"/>
</dbReference>
<evidence type="ECO:0000259" key="2">
    <source>
        <dbReference type="SMART" id="SM00363"/>
    </source>
</evidence>
<dbReference type="PANTHER" id="PTHR13633:SF3">
    <property type="entry name" value="MITOCHONDRIAL TRANSCRIPTION RESCUE FACTOR 1"/>
    <property type="match status" value="1"/>
</dbReference>
<dbReference type="Gene3D" id="3.10.290.10">
    <property type="entry name" value="RNA-binding S4 domain"/>
    <property type="match status" value="1"/>
</dbReference>
<dbReference type="Proteomes" id="UP001597497">
    <property type="component" value="Unassembled WGS sequence"/>
</dbReference>
<proteinExistence type="predicted"/>
<dbReference type="InterPro" id="IPR002942">
    <property type="entry name" value="S4_RNA-bd"/>
</dbReference>
<dbReference type="Pfam" id="PF21278">
    <property type="entry name" value="YlmH_1st"/>
    <property type="match status" value="1"/>
</dbReference>
<dbReference type="Pfam" id="PF17774">
    <property type="entry name" value="YlmH_RBD"/>
    <property type="match status" value="1"/>
</dbReference>
<dbReference type="EMBL" id="JBHUMM010000037">
    <property type="protein sequence ID" value="MFD2672292.1"/>
    <property type="molecule type" value="Genomic_DNA"/>
</dbReference>
<dbReference type="InterPro" id="IPR040591">
    <property type="entry name" value="RqcP2_RBD"/>
</dbReference>
<reference evidence="4" key="1">
    <citation type="journal article" date="2019" name="Int. J. Syst. Evol. Microbiol.">
        <title>The Global Catalogue of Microorganisms (GCM) 10K type strain sequencing project: providing services to taxonomists for standard genome sequencing and annotation.</title>
        <authorList>
            <consortium name="The Broad Institute Genomics Platform"/>
            <consortium name="The Broad Institute Genome Sequencing Center for Infectious Disease"/>
            <person name="Wu L."/>
            <person name="Ma J."/>
        </authorList>
    </citation>
    <scope>NUCLEOTIDE SEQUENCE [LARGE SCALE GENOMIC DNA]</scope>
    <source>
        <strain evidence="4">KCTC 33676</strain>
    </source>
</reference>
<dbReference type="SUPFAM" id="SSF55174">
    <property type="entry name" value="Alpha-L RNA-binding motif"/>
    <property type="match status" value="1"/>
</dbReference>
<dbReference type="CDD" id="cd00165">
    <property type="entry name" value="S4"/>
    <property type="match status" value="1"/>
</dbReference>
<sequence>MSKSTGIHEHFKPEEAPFVDRVLDWMERVEQQHMTKETDFLDPRQIQIVQSLANRFPSVQVLTWGGYADAERQRMLLAPDYAYLTEEDVHITLLSVTSSDTKFADLQHGDFLGAILGLGMKRDKMGDLHIHEQGCHYIVAEETASFLDTHLRQVHRVQVFTEVLPITQLITSEEKVEELTISVASLRLDGVMSDAVRMSRAKILPWIKSGKCKVNWKVEENPSILLQPGDMLSLKGYGRFKLLDISGPTKSGRHRVTLGKYV</sequence>
<dbReference type="RefSeq" id="WP_379929841.1">
    <property type="nucleotide sequence ID" value="NZ_JBHUMM010000037.1"/>
</dbReference>
<evidence type="ECO:0000313" key="3">
    <source>
        <dbReference type="EMBL" id="MFD2672292.1"/>
    </source>
</evidence>
<dbReference type="SMART" id="SM00363">
    <property type="entry name" value="S4"/>
    <property type="match status" value="1"/>
</dbReference>
<dbReference type="Gene3D" id="3.30.1370.160">
    <property type="match status" value="1"/>
</dbReference>
<evidence type="ECO:0000256" key="1">
    <source>
        <dbReference type="PROSITE-ProRule" id="PRU00182"/>
    </source>
</evidence>
<evidence type="ECO:0000313" key="4">
    <source>
        <dbReference type="Proteomes" id="UP001597497"/>
    </source>
</evidence>
<keyword evidence="4" id="KW-1185">Reference proteome</keyword>